<protein>
    <recommendedName>
        <fullName evidence="4">Alkaline/neutral invertase</fullName>
        <ecNumber evidence="4">3.2.1.26</ecNumber>
    </recommendedName>
</protein>
<name>A0A4Y1RKS3_PRUDU</name>
<keyword evidence="3 4" id="KW-0326">Glycosidase</keyword>
<organism evidence="5">
    <name type="scientific">Prunus dulcis</name>
    <name type="common">Almond</name>
    <name type="synonym">Amygdalus dulcis</name>
    <dbReference type="NCBI Taxonomy" id="3755"/>
    <lineage>
        <taxon>Eukaryota</taxon>
        <taxon>Viridiplantae</taxon>
        <taxon>Streptophyta</taxon>
        <taxon>Embryophyta</taxon>
        <taxon>Tracheophyta</taxon>
        <taxon>Spermatophyta</taxon>
        <taxon>Magnoliopsida</taxon>
        <taxon>eudicotyledons</taxon>
        <taxon>Gunneridae</taxon>
        <taxon>Pentapetalae</taxon>
        <taxon>rosids</taxon>
        <taxon>fabids</taxon>
        <taxon>Rosales</taxon>
        <taxon>Rosaceae</taxon>
        <taxon>Amygdaloideae</taxon>
        <taxon>Amygdaleae</taxon>
        <taxon>Prunus</taxon>
    </lineage>
</organism>
<evidence type="ECO:0000256" key="1">
    <source>
        <dbReference type="ARBA" id="ARBA00022801"/>
    </source>
</evidence>
<accession>A0A4Y1RKS3</accession>
<dbReference type="Pfam" id="PF12899">
    <property type="entry name" value="Glyco_hydro_100"/>
    <property type="match status" value="1"/>
</dbReference>
<dbReference type="InterPro" id="IPR024746">
    <property type="entry name" value="Glyco_hydro_100"/>
</dbReference>
<comment type="catalytic activity">
    <reaction evidence="4">
        <text>Hydrolysis of terminal non-reducing beta-D-fructofuranoside residues in beta-D-fructofuranosides.</text>
        <dbReference type="EC" id="3.2.1.26"/>
    </reaction>
</comment>
<dbReference type="GO" id="GO:0033926">
    <property type="term" value="F:endo-alpha-N-acetylgalactosaminidase activity"/>
    <property type="evidence" value="ECO:0007669"/>
    <property type="project" value="UniProtKB-UniRule"/>
</dbReference>
<dbReference type="AlphaFoldDB" id="A0A4Y1RKS3"/>
<dbReference type="EC" id="3.2.1.26" evidence="4"/>
<evidence type="ECO:0000256" key="4">
    <source>
        <dbReference type="RuleBase" id="RU367047"/>
    </source>
</evidence>
<gene>
    <name evidence="5" type="ORF">Prudu_015628</name>
</gene>
<evidence type="ECO:0000313" key="5">
    <source>
        <dbReference type="EMBL" id="BBH04478.1"/>
    </source>
</evidence>
<evidence type="ECO:0000256" key="3">
    <source>
        <dbReference type="ARBA" id="ARBA00023295"/>
    </source>
</evidence>
<keyword evidence="1 4" id="KW-0378">Hydrolase</keyword>
<comment type="function">
    <text evidence="4">Invertase that cleaves sucrose into glucose and fructose.</text>
</comment>
<comment type="similarity">
    <text evidence="4">Belongs to the glycosyl hydrolase 100 family.</text>
</comment>
<keyword evidence="2 4" id="KW-0119">Carbohydrate metabolism</keyword>
<dbReference type="EMBL" id="AP019302">
    <property type="protein sequence ID" value="BBH04478.1"/>
    <property type="molecule type" value="Genomic_DNA"/>
</dbReference>
<dbReference type="GO" id="GO:0004564">
    <property type="term" value="F:beta-fructofuranosidase activity"/>
    <property type="evidence" value="ECO:0007669"/>
    <property type="project" value="UniProtKB-EC"/>
</dbReference>
<evidence type="ECO:0000256" key="2">
    <source>
        <dbReference type="ARBA" id="ARBA00023277"/>
    </source>
</evidence>
<reference evidence="5" key="1">
    <citation type="journal article" date="2019" name="Science">
        <title>Mutation of a bHLH transcription factor allowed almond domestication.</title>
        <authorList>
            <person name="Sanchez-Perez R."/>
            <person name="Pavan S."/>
            <person name="Mazzeo R."/>
            <person name="Moldovan C."/>
            <person name="Aiese Cigliano R."/>
            <person name="Del Cueto J."/>
            <person name="Ricciardi F."/>
            <person name="Lotti C."/>
            <person name="Ricciardi L."/>
            <person name="Dicenta F."/>
            <person name="Lopez-Marques R.L."/>
            <person name="Lindberg Moller B."/>
        </authorList>
    </citation>
    <scope>NUCLEOTIDE SEQUENCE</scope>
</reference>
<proteinExistence type="inferred from homology"/>
<sequence length="214" mass="24516">MNFRTATDNPEKFHGVITMVALGQTGRPQTAKRAIEQVEQRLSKDRWPEYYDGMQGDMPGSKRGSTRPGASQDIWHFGKYCNMAVVLLTNYLAKNESLISCEKYTLDAATNEKDTSGLFAETEPLFSVRFQPAGWGAAMEEQCSLLHMRWRPSIFVWEVSCKSSRTFGIGRFIFSTSFDSGFHLSCLRIFASFVFRFLGVWIKYWKAKTEHWTS</sequence>